<name>A0A6J5L017_9CAUD</name>
<protein>
    <submittedName>
        <fullName evidence="1">Uncharacterized protein</fullName>
    </submittedName>
</protein>
<proteinExistence type="predicted"/>
<reference evidence="1" key="1">
    <citation type="submission" date="2020-04" db="EMBL/GenBank/DDBJ databases">
        <authorList>
            <person name="Chiriac C."/>
            <person name="Salcher M."/>
            <person name="Ghai R."/>
            <person name="Kavagutti S V."/>
        </authorList>
    </citation>
    <scope>NUCLEOTIDE SEQUENCE</scope>
</reference>
<organism evidence="1">
    <name type="scientific">uncultured Caudovirales phage</name>
    <dbReference type="NCBI Taxonomy" id="2100421"/>
    <lineage>
        <taxon>Viruses</taxon>
        <taxon>Duplodnaviria</taxon>
        <taxon>Heunggongvirae</taxon>
        <taxon>Uroviricota</taxon>
        <taxon>Caudoviricetes</taxon>
        <taxon>Peduoviridae</taxon>
        <taxon>Maltschvirus</taxon>
        <taxon>Maltschvirus maltsch</taxon>
    </lineage>
</organism>
<gene>
    <name evidence="1" type="ORF">UFOVP81_34</name>
</gene>
<sequence>MGLNLSRILRSSLVGLEDTAVPTAQLIERSMSEIDAGLARAAKAKSLPTPVELTAGQATQNPKLLEFEKREIYGAHGEPLIKRSEDQASALDESFSQLIDDTGRSVEGAPAVGERIHNALFSGYEKDKQQVRDLYQLALNSQEAQQVVSSGTRVNLGESATISTDALVQFIEKNRDGPRSELATQALEYAKNNGLINPDGTPLRVPNNISNETTLVDWINKNSTGTNPYSAMVDLAKTHAERLGIATIGEHGELIPANTTVERMEELIKTINSAQPSDAVGVYQRTMLNQIINKTTEDVSGPLFRVARNARRVMAEKYEDRSIVASIMKTKKGSDDRQIALEKIVNHIISKSDEEVAFIRNLLQQSQEGTQAWKDLQGSVLEHIRKRATDTVRTTSEGIPLFSAYKLGVVLKELERSNKLNIIFGESRANIIRNINEVVSYINNVPPGTLINNSGTAMTLVNLLTDMGFGYSTIGMPLPVYNVLQAVRRFASDRDVKRRISTVLKDIDEGTLKKLLKDTPEKRIKKDLKAGMREAEMSQQEAARVLAQVRDFTEPKTPSAQTPVRQLVDQPIPYKPISSKIQQAEQTPRIQEGTQTATVQNEIPPRTVPTNEGWANESAMDALVRREREQQASAISQPPIPITNAENFEQVLEETKHSIGHTPFFNEDGLKEFLSGHRNVGFDKTIKRPYFIDEHYGIKVYYGGSTRDVFYISPNTNQRKRYTMEHKLGAVSIRNL</sequence>
<dbReference type="EMBL" id="LR796199">
    <property type="protein sequence ID" value="CAB4126885.1"/>
    <property type="molecule type" value="Genomic_DNA"/>
</dbReference>
<evidence type="ECO:0000313" key="1">
    <source>
        <dbReference type="EMBL" id="CAB4126885.1"/>
    </source>
</evidence>
<accession>A0A6J5L017</accession>